<feature type="transmembrane region" description="Helical" evidence="1">
    <location>
        <begin position="16"/>
        <end position="34"/>
    </location>
</feature>
<reference evidence="2" key="2">
    <citation type="submission" date="2020-11" db="EMBL/GenBank/DDBJ databases">
        <authorList>
            <person name="McCartney M.A."/>
            <person name="Auch B."/>
            <person name="Kono T."/>
            <person name="Mallez S."/>
            <person name="Becker A."/>
            <person name="Gohl D.M."/>
            <person name="Silverstein K.A.T."/>
            <person name="Koren S."/>
            <person name="Bechman K.B."/>
            <person name="Herman A."/>
            <person name="Abrahante J.E."/>
            <person name="Garbe J."/>
        </authorList>
    </citation>
    <scope>NUCLEOTIDE SEQUENCE</scope>
    <source>
        <strain evidence="2">Duluth1</strain>
        <tissue evidence="2">Whole animal</tissue>
    </source>
</reference>
<accession>A0A9D4EAG1</accession>
<sequence length="76" mass="8662">MWLTEHKVVQGSTMKLFHLGAVSLLVASIFMTASAYKWKTPVGPDIFSILIYLFVFIIVIRVLFPDNNKKGVNSYR</sequence>
<feature type="transmembrane region" description="Helical" evidence="1">
    <location>
        <begin position="46"/>
        <end position="64"/>
    </location>
</feature>
<keyword evidence="1" id="KW-1133">Transmembrane helix</keyword>
<organism evidence="2 3">
    <name type="scientific">Dreissena polymorpha</name>
    <name type="common">Zebra mussel</name>
    <name type="synonym">Mytilus polymorpha</name>
    <dbReference type="NCBI Taxonomy" id="45954"/>
    <lineage>
        <taxon>Eukaryota</taxon>
        <taxon>Metazoa</taxon>
        <taxon>Spiralia</taxon>
        <taxon>Lophotrochozoa</taxon>
        <taxon>Mollusca</taxon>
        <taxon>Bivalvia</taxon>
        <taxon>Autobranchia</taxon>
        <taxon>Heteroconchia</taxon>
        <taxon>Euheterodonta</taxon>
        <taxon>Imparidentia</taxon>
        <taxon>Neoheterodontei</taxon>
        <taxon>Myida</taxon>
        <taxon>Dreissenoidea</taxon>
        <taxon>Dreissenidae</taxon>
        <taxon>Dreissena</taxon>
    </lineage>
</organism>
<keyword evidence="1" id="KW-0812">Transmembrane</keyword>
<evidence type="ECO:0000313" key="3">
    <source>
        <dbReference type="Proteomes" id="UP000828390"/>
    </source>
</evidence>
<proteinExistence type="predicted"/>
<reference evidence="2" key="1">
    <citation type="journal article" date="2019" name="bioRxiv">
        <title>The Genome of the Zebra Mussel, Dreissena polymorpha: A Resource for Invasive Species Research.</title>
        <authorList>
            <person name="McCartney M.A."/>
            <person name="Auch B."/>
            <person name="Kono T."/>
            <person name="Mallez S."/>
            <person name="Zhang Y."/>
            <person name="Obille A."/>
            <person name="Becker A."/>
            <person name="Abrahante J.E."/>
            <person name="Garbe J."/>
            <person name="Badalamenti J.P."/>
            <person name="Herman A."/>
            <person name="Mangelson H."/>
            <person name="Liachko I."/>
            <person name="Sullivan S."/>
            <person name="Sone E.D."/>
            <person name="Koren S."/>
            <person name="Silverstein K.A.T."/>
            <person name="Beckman K.B."/>
            <person name="Gohl D.M."/>
        </authorList>
    </citation>
    <scope>NUCLEOTIDE SEQUENCE</scope>
    <source>
        <strain evidence="2">Duluth1</strain>
        <tissue evidence="2">Whole animal</tissue>
    </source>
</reference>
<feature type="non-terminal residue" evidence="2">
    <location>
        <position position="76"/>
    </location>
</feature>
<evidence type="ECO:0000256" key="1">
    <source>
        <dbReference type="SAM" id="Phobius"/>
    </source>
</evidence>
<gene>
    <name evidence="2" type="ORF">DPMN_177113</name>
</gene>
<dbReference type="Proteomes" id="UP000828390">
    <property type="component" value="Unassembled WGS sequence"/>
</dbReference>
<evidence type="ECO:0000313" key="2">
    <source>
        <dbReference type="EMBL" id="KAH3775708.1"/>
    </source>
</evidence>
<dbReference type="AlphaFoldDB" id="A0A9D4EAG1"/>
<keyword evidence="1" id="KW-0472">Membrane</keyword>
<dbReference type="EMBL" id="JAIWYP010000009">
    <property type="protein sequence ID" value="KAH3775708.1"/>
    <property type="molecule type" value="Genomic_DNA"/>
</dbReference>
<keyword evidence="3" id="KW-1185">Reference proteome</keyword>
<name>A0A9D4EAG1_DREPO</name>
<protein>
    <submittedName>
        <fullName evidence="2">Uncharacterized protein</fullName>
    </submittedName>
</protein>
<comment type="caution">
    <text evidence="2">The sequence shown here is derived from an EMBL/GenBank/DDBJ whole genome shotgun (WGS) entry which is preliminary data.</text>
</comment>